<dbReference type="AlphaFoldDB" id="A0A0G0B718"/>
<dbReference type="CDD" id="cd02440">
    <property type="entry name" value="AdoMet_MTases"/>
    <property type="match status" value="1"/>
</dbReference>
<name>A0A0G0B718_9BACT</name>
<accession>A0A0G0B718</accession>
<dbReference type="EMBL" id="LBPO01000001">
    <property type="protein sequence ID" value="KKP59536.1"/>
    <property type="molecule type" value="Genomic_DNA"/>
</dbReference>
<evidence type="ECO:0000313" key="2">
    <source>
        <dbReference type="EMBL" id="KKP59536.1"/>
    </source>
</evidence>
<feature type="domain" description="Ribosomal RNA large subunit methyltransferase K/L-like methyltransferase" evidence="1">
    <location>
        <begin position="190"/>
        <end position="335"/>
    </location>
</feature>
<dbReference type="PANTHER" id="PTHR14911:SF13">
    <property type="entry name" value="TRNA (GUANINE(6)-N2)-METHYLTRANSFERASE THUMP3"/>
    <property type="match status" value="1"/>
</dbReference>
<gene>
    <name evidence="2" type="ORF">UR53_C0001G0036</name>
</gene>
<dbReference type="GO" id="GO:0016423">
    <property type="term" value="F:tRNA (guanine) methyltransferase activity"/>
    <property type="evidence" value="ECO:0007669"/>
    <property type="project" value="TreeGrafter"/>
</dbReference>
<organism evidence="2 3">
    <name type="scientific">Candidatus Magasanikbacteria bacterium GW2011_GWC2_34_16</name>
    <dbReference type="NCBI Taxonomy" id="1619045"/>
    <lineage>
        <taxon>Bacteria</taxon>
        <taxon>Candidatus Magasanikiibacteriota</taxon>
    </lineage>
</organism>
<dbReference type="SUPFAM" id="SSF53335">
    <property type="entry name" value="S-adenosyl-L-methionine-dependent methyltransferases"/>
    <property type="match status" value="1"/>
</dbReference>
<dbReference type="Gene3D" id="3.40.50.150">
    <property type="entry name" value="Vaccinia Virus protein VP39"/>
    <property type="match status" value="1"/>
</dbReference>
<keyword evidence="2" id="KW-0456">Lyase</keyword>
<protein>
    <submittedName>
        <fullName evidence="2">Methlyase protein</fullName>
    </submittedName>
</protein>
<dbReference type="PANTHER" id="PTHR14911">
    <property type="entry name" value="THUMP DOMAIN-CONTAINING"/>
    <property type="match status" value="1"/>
</dbReference>
<sequence length="390" mass="43959">MPLPRNVSYWWFVLGREPMLSAAEIAAVLSLKNIKITPTDKILRVVAPKETPAELIKKLGGTVRIGQELSVGLKLEQLKETIKKELLGHENKVNFGISWLGQESEPIIKKLGLTIKKELRAENISARYVPSEGDMLNAATIKGNKLIDKGFEFLICQDEDGYGLAKTLAIQPFAEFSERDYGRPGRDDLSGMLPPKLAMMMINLAEVNKKNAVLDPFCGSGTILSEAMLLGYTNLTGSDISEKAIKDTKINLDWLNKELNKVKLFTADATEISKQIKSNSVNSIITEPYLGQPRKGNEPKDQIEQQATELKQLYLASLKEFYKILKPGGQIVFIVPCFKIREGWVRVIKNEVEIEKIGFTFNPLLPNCNFLRYWRPGQFVGREVWRFKKS</sequence>
<dbReference type="PRINTS" id="PR00507">
    <property type="entry name" value="N12N6MTFRASE"/>
</dbReference>
<evidence type="ECO:0000313" key="3">
    <source>
        <dbReference type="Proteomes" id="UP000034927"/>
    </source>
</evidence>
<evidence type="ECO:0000259" key="1">
    <source>
        <dbReference type="Pfam" id="PF01170"/>
    </source>
</evidence>
<comment type="caution">
    <text evidence="2">The sequence shown here is derived from an EMBL/GenBank/DDBJ whole genome shotgun (WGS) entry which is preliminary data.</text>
</comment>
<proteinExistence type="predicted"/>
<dbReference type="GO" id="GO:0016829">
    <property type="term" value="F:lyase activity"/>
    <property type="evidence" value="ECO:0007669"/>
    <property type="project" value="UniProtKB-KW"/>
</dbReference>
<dbReference type="Pfam" id="PF01170">
    <property type="entry name" value="UPF0020"/>
    <property type="match status" value="1"/>
</dbReference>
<reference evidence="2 3" key="1">
    <citation type="journal article" date="2015" name="Nature">
        <title>rRNA introns, odd ribosomes, and small enigmatic genomes across a large radiation of phyla.</title>
        <authorList>
            <person name="Brown C.T."/>
            <person name="Hug L.A."/>
            <person name="Thomas B.C."/>
            <person name="Sharon I."/>
            <person name="Castelle C.J."/>
            <person name="Singh A."/>
            <person name="Wilkins M.J."/>
            <person name="Williams K.H."/>
            <person name="Banfield J.F."/>
        </authorList>
    </citation>
    <scope>NUCLEOTIDE SEQUENCE [LARGE SCALE GENOMIC DNA]</scope>
</reference>
<dbReference type="Proteomes" id="UP000034927">
    <property type="component" value="Unassembled WGS sequence"/>
</dbReference>
<dbReference type="InterPro" id="IPR029063">
    <property type="entry name" value="SAM-dependent_MTases_sf"/>
</dbReference>
<dbReference type="GO" id="GO:0030488">
    <property type="term" value="P:tRNA methylation"/>
    <property type="evidence" value="ECO:0007669"/>
    <property type="project" value="TreeGrafter"/>
</dbReference>
<dbReference type="InterPro" id="IPR000241">
    <property type="entry name" value="RlmKL-like_Mtase"/>
</dbReference>